<dbReference type="InterPro" id="IPR023376">
    <property type="entry name" value="YqcC-like_dom"/>
</dbReference>
<evidence type="ECO:0000259" key="1">
    <source>
        <dbReference type="Pfam" id="PF04287"/>
    </source>
</evidence>
<dbReference type="SUPFAM" id="SSF158452">
    <property type="entry name" value="YqcC-like"/>
    <property type="match status" value="1"/>
</dbReference>
<evidence type="ECO:0000313" key="2">
    <source>
        <dbReference type="EMBL" id="AIR88166.1"/>
    </source>
</evidence>
<sequence length="111" mass="12521">MTVAPRVLEIADHLLLIERELQVQGWWSDTAPSDVAMASTVPFAVDAMPFEQWLQWIFLPRMKQIIEFGQPLPNASGILVMAETVFASRAEQSRELRRLLAAFDRLIAPSA</sequence>
<dbReference type="PIRSF" id="PIRSF006257">
    <property type="entry name" value="UCP006257"/>
    <property type="match status" value="1"/>
</dbReference>
<dbReference type="KEGG" id="psw:LK03_02440"/>
<gene>
    <name evidence="2" type="ORF">LK03_02440</name>
</gene>
<dbReference type="STRING" id="157783.LK03_02440"/>
<feature type="domain" description="YqcC-like" evidence="1">
    <location>
        <begin position="10"/>
        <end position="106"/>
    </location>
</feature>
<reference evidence="2 3" key="1">
    <citation type="submission" date="2014-09" db="EMBL/GenBank/DDBJ databases">
        <authorList>
            <person name="Chan K.-G."/>
        </authorList>
    </citation>
    <scope>NUCLEOTIDE SEQUENCE [LARGE SCALE GENOMIC DNA]</scope>
    <source>
        <strain evidence="2 3">ND07</strain>
    </source>
</reference>
<keyword evidence="3" id="KW-1185">Reference proteome</keyword>
<dbReference type="InterPro" id="IPR036814">
    <property type="entry name" value="YqcC-like_sf"/>
</dbReference>
<organism evidence="2 3">
    <name type="scientific">Pseudomonas cremoricolorata</name>
    <dbReference type="NCBI Taxonomy" id="157783"/>
    <lineage>
        <taxon>Bacteria</taxon>
        <taxon>Pseudomonadati</taxon>
        <taxon>Pseudomonadota</taxon>
        <taxon>Gammaproteobacteria</taxon>
        <taxon>Pseudomonadales</taxon>
        <taxon>Pseudomonadaceae</taxon>
        <taxon>Pseudomonas</taxon>
    </lineage>
</organism>
<dbReference type="eggNOG" id="COG3098">
    <property type="taxonomic scope" value="Bacteria"/>
</dbReference>
<accession>A0A089WHW9</accession>
<proteinExistence type="predicted"/>
<evidence type="ECO:0000313" key="3">
    <source>
        <dbReference type="Proteomes" id="UP000029493"/>
    </source>
</evidence>
<dbReference type="InterPro" id="IPR007384">
    <property type="entry name" value="UCP006257"/>
</dbReference>
<name>A0A089WHW9_9PSED</name>
<dbReference type="PANTHER" id="PTHR39586:SF1">
    <property type="entry name" value="CYTOPLASMIC PROTEIN"/>
    <property type="match status" value="1"/>
</dbReference>
<protein>
    <submittedName>
        <fullName evidence="2">Pseudouridine synthase</fullName>
    </submittedName>
</protein>
<dbReference type="Gene3D" id="1.20.1440.40">
    <property type="entry name" value="YqcC-like"/>
    <property type="match status" value="1"/>
</dbReference>
<dbReference type="EMBL" id="CP009455">
    <property type="protein sequence ID" value="AIR88166.1"/>
    <property type="molecule type" value="Genomic_DNA"/>
</dbReference>
<dbReference type="GO" id="GO:0044010">
    <property type="term" value="P:single-species biofilm formation"/>
    <property type="evidence" value="ECO:0007669"/>
    <property type="project" value="TreeGrafter"/>
</dbReference>
<dbReference type="PANTHER" id="PTHR39586">
    <property type="entry name" value="CYTOPLASMIC PROTEIN-RELATED"/>
    <property type="match status" value="1"/>
</dbReference>
<dbReference type="RefSeq" id="WP_038410911.1">
    <property type="nucleotide sequence ID" value="NZ_CP009455.1"/>
</dbReference>
<dbReference type="OrthoDB" id="8794567at2"/>
<dbReference type="Pfam" id="PF04287">
    <property type="entry name" value="DUF446"/>
    <property type="match status" value="1"/>
</dbReference>
<dbReference type="AlphaFoldDB" id="A0A089WHW9"/>
<dbReference type="Proteomes" id="UP000029493">
    <property type="component" value="Chromosome"/>
</dbReference>